<feature type="region of interest" description="Disordered" evidence="1">
    <location>
        <begin position="83"/>
        <end position="124"/>
    </location>
</feature>
<proteinExistence type="predicted"/>
<dbReference type="InterPro" id="IPR002918">
    <property type="entry name" value="Lipase_EstA/Esterase_EstB"/>
</dbReference>
<organism evidence="3 4">
    <name type="scientific">Streptomyces lonarensis</name>
    <dbReference type="NCBI Taxonomy" id="700599"/>
    <lineage>
        <taxon>Bacteria</taxon>
        <taxon>Bacillati</taxon>
        <taxon>Actinomycetota</taxon>
        <taxon>Actinomycetes</taxon>
        <taxon>Kitasatosporales</taxon>
        <taxon>Streptomycetaceae</taxon>
        <taxon>Streptomyces</taxon>
    </lineage>
</organism>
<comment type="caution">
    <text evidence="3">The sequence shown here is derived from an EMBL/GenBank/DDBJ whole genome shotgun (WGS) entry which is preliminary data.</text>
</comment>
<accession>A0A7X6D1P9</accession>
<evidence type="ECO:0000256" key="1">
    <source>
        <dbReference type="SAM" id="MobiDB-lite"/>
    </source>
</evidence>
<evidence type="ECO:0000313" key="3">
    <source>
        <dbReference type="EMBL" id="NJQ06594.1"/>
    </source>
</evidence>
<reference evidence="3 4" key="1">
    <citation type="submission" date="2020-03" db="EMBL/GenBank/DDBJ databases">
        <title>Draft genome of Streptomyces sp. ventii, isolated from the Axial Seamount in the Pacific Ocean, and resequencing of the two type strains Streptomyces lonarensis strain NCL 716 and Streptomyces bohaiensis strain 11A07.</title>
        <authorList>
            <person name="Loughran R.M."/>
            <person name="Pfannmuller K.M."/>
            <person name="Wasson B.J."/>
            <person name="Deadmond M.C."/>
            <person name="Paddock B.E."/>
            <person name="Koyack M.J."/>
            <person name="Gallegos D.A."/>
            <person name="Mitchell E.A."/>
            <person name="Ushijima B."/>
            <person name="Saw J.H."/>
            <person name="Mcphail K.L."/>
            <person name="Videau P."/>
        </authorList>
    </citation>
    <scope>NUCLEOTIDE SEQUENCE [LARGE SCALE GENOMIC DNA]</scope>
    <source>
        <strain evidence="3 4">NCL716</strain>
    </source>
</reference>
<dbReference type="EMBL" id="JAAVJD010000095">
    <property type="protein sequence ID" value="NJQ06594.1"/>
    <property type="molecule type" value="Genomic_DNA"/>
</dbReference>
<evidence type="ECO:0000313" key="4">
    <source>
        <dbReference type="Proteomes" id="UP000578686"/>
    </source>
</evidence>
<dbReference type="Pfam" id="PF00561">
    <property type="entry name" value="Abhydrolase_1"/>
    <property type="match status" value="1"/>
</dbReference>
<dbReference type="GO" id="GO:0016298">
    <property type="term" value="F:lipase activity"/>
    <property type="evidence" value="ECO:0007669"/>
    <property type="project" value="TreeGrafter"/>
</dbReference>
<keyword evidence="3" id="KW-0378">Hydrolase</keyword>
<dbReference type="Gene3D" id="3.40.50.1820">
    <property type="entry name" value="alpha/beta hydrolase"/>
    <property type="match status" value="1"/>
</dbReference>
<dbReference type="GO" id="GO:0016042">
    <property type="term" value="P:lipid catabolic process"/>
    <property type="evidence" value="ECO:0007669"/>
    <property type="project" value="InterPro"/>
</dbReference>
<gene>
    <name evidence="3" type="ORF">HCN56_13635</name>
</gene>
<dbReference type="PANTHER" id="PTHR32015">
    <property type="entry name" value="FASTING INDUCED LIPASE"/>
    <property type="match status" value="1"/>
</dbReference>
<sequence length="361" mass="38013">MKGGQSSYPLVTCVYSAVTRGPDRAPSPPTVRLQRGDPIVLSWNRRTRTRVRTRGRVRTRTGAAALALALAVAVVPAAAQAAPGGAAPETTAPGAAPSDAPAAAPTAASGAWNDDSCRTTPERPRPVVLVHGTLGNSVTNWVGLAPYLADRGWCVFSLDYGRLPGVAVFHGLGPIEDSSAELAAYVDRVLAVTGADEVDLVGHSQGGMMPRHYLKHHDGAAEKVNALVALSPATNGSTVLGLTKLFDLFPGARDVLEGLTPALEQQIAGSPFLTELNADGYTVPGVEYTVIATRYDEVVTPYRSQFIDEPGVTNVLLQDLCPVSLSEHLAIALVDRVAWHEVTNALDPANARPSTCWSVFD</sequence>
<feature type="compositionally biased region" description="Low complexity" evidence="1">
    <location>
        <begin position="83"/>
        <end position="111"/>
    </location>
</feature>
<dbReference type="Proteomes" id="UP000578686">
    <property type="component" value="Unassembled WGS sequence"/>
</dbReference>
<dbReference type="AlphaFoldDB" id="A0A7X6D1P9"/>
<dbReference type="InterPro" id="IPR029058">
    <property type="entry name" value="AB_hydrolase_fold"/>
</dbReference>
<name>A0A7X6D1P9_9ACTN</name>
<dbReference type="PANTHER" id="PTHR32015:SF1">
    <property type="entry name" value="LIPASE"/>
    <property type="match status" value="1"/>
</dbReference>
<keyword evidence="4" id="KW-1185">Reference proteome</keyword>
<protein>
    <submittedName>
        <fullName evidence="3">Alpha/beta fold hydrolase</fullName>
    </submittedName>
</protein>
<dbReference type="SUPFAM" id="SSF53474">
    <property type="entry name" value="alpha/beta-Hydrolases"/>
    <property type="match status" value="1"/>
</dbReference>
<dbReference type="InterPro" id="IPR000073">
    <property type="entry name" value="AB_hydrolase_1"/>
</dbReference>
<feature type="domain" description="AB hydrolase-1" evidence="2">
    <location>
        <begin position="126"/>
        <end position="234"/>
    </location>
</feature>
<evidence type="ECO:0000259" key="2">
    <source>
        <dbReference type="Pfam" id="PF00561"/>
    </source>
</evidence>
<feature type="compositionally biased region" description="Basic and acidic residues" evidence="1">
    <location>
        <begin position="115"/>
        <end position="124"/>
    </location>
</feature>